<keyword evidence="2" id="KW-0813">Transport</keyword>
<keyword evidence="10" id="KW-1185">Reference proteome</keyword>
<keyword evidence="3 7" id="KW-0812">Transmembrane</keyword>
<evidence type="ECO:0000256" key="6">
    <source>
        <dbReference type="SAM" id="MobiDB-lite"/>
    </source>
</evidence>
<dbReference type="STRING" id="930992.A0A0D0AFW2"/>
<keyword evidence="5 7" id="KW-0472">Membrane</keyword>
<feature type="transmembrane region" description="Helical" evidence="7">
    <location>
        <begin position="349"/>
        <end position="370"/>
    </location>
</feature>
<name>A0A0D0AFW2_9AGAM</name>
<feature type="transmembrane region" description="Helical" evidence="7">
    <location>
        <begin position="202"/>
        <end position="223"/>
    </location>
</feature>
<evidence type="ECO:0000256" key="7">
    <source>
        <dbReference type="SAM" id="Phobius"/>
    </source>
</evidence>
<reference evidence="9 10" key="1">
    <citation type="submission" date="2014-04" db="EMBL/GenBank/DDBJ databases">
        <authorList>
            <consortium name="DOE Joint Genome Institute"/>
            <person name="Kuo A."/>
            <person name="Ruytinx J."/>
            <person name="Rineau F."/>
            <person name="Colpaert J."/>
            <person name="Kohler A."/>
            <person name="Nagy L.G."/>
            <person name="Floudas D."/>
            <person name="Copeland A."/>
            <person name="Barry K.W."/>
            <person name="Cichocki N."/>
            <person name="Veneault-Fourrey C."/>
            <person name="LaButti K."/>
            <person name="Lindquist E.A."/>
            <person name="Lipzen A."/>
            <person name="Lundell T."/>
            <person name="Morin E."/>
            <person name="Murat C."/>
            <person name="Sun H."/>
            <person name="Tunlid A."/>
            <person name="Henrissat B."/>
            <person name="Grigoriev I.V."/>
            <person name="Hibbett D.S."/>
            <person name="Martin F."/>
            <person name="Nordberg H.P."/>
            <person name="Cantor M.N."/>
            <person name="Hua S.X."/>
        </authorList>
    </citation>
    <scope>NUCLEOTIDE SEQUENCE [LARGE SCALE GENOMIC DNA]</scope>
    <source>
        <strain evidence="9 10">UH-Slu-Lm8-n1</strain>
    </source>
</reference>
<proteinExistence type="predicted"/>
<gene>
    <name evidence="9" type="ORF">CY34DRAFT_86947</name>
</gene>
<feature type="transmembrane region" description="Helical" evidence="7">
    <location>
        <begin position="160"/>
        <end position="181"/>
    </location>
</feature>
<evidence type="ECO:0000256" key="2">
    <source>
        <dbReference type="ARBA" id="ARBA00022448"/>
    </source>
</evidence>
<dbReference type="Proteomes" id="UP000054485">
    <property type="component" value="Unassembled WGS sequence"/>
</dbReference>
<dbReference type="EMBL" id="KN835295">
    <property type="protein sequence ID" value="KIK40636.1"/>
    <property type="molecule type" value="Genomic_DNA"/>
</dbReference>
<feature type="transmembrane region" description="Helical" evidence="7">
    <location>
        <begin position="318"/>
        <end position="337"/>
    </location>
</feature>
<feature type="transmembrane region" description="Helical" evidence="7">
    <location>
        <begin position="543"/>
        <end position="568"/>
    </location>
</feature>
<feature type="transmembrane region" description="Helical" evidence="7">
    <location>
        <begin position="462"/>
        <end position="487"/>
    </location>
</feature>
<dbReference type="AlphaFoldDB" id="A0A0D0AFW2"/>
<dbReference type="HOGENOM" id="CLU_016053_2_0_1"/>
<feature type="transmembrane region" description="Helical" evidence="7">
    <location>
        <begin position="394"/>
        <end position="416"/>
    </location>
</feature>
<feature type="compositionally biased region" description="Basic and acidic residues" evidence="6">
    <location>
        <begin position="84"/>
        <end position="97"/>
    </location>
</feature>
<dbReference type="PANTHER" id="PTHR48017">
    <property type="entry name" value="OS05G0424000 PROTEIN-RELATED"/>
    <property type="match status" value="1"/>
</dbReference>
<evidence type="ECO:0000256" key="1">
    <source>
        <dbReference type="ARBA" id="ARBA00004370"/>
    </source>
</evidence>
<evidence type="ECO:0000256" key="3">
    <source>
        <dbReference type="ARBA" id="ARBA00022692"/>
    </source>
</evidence>
<feature type="transmembrane region" description="Helical" evidence="7">
    <location>
        <begin position="235"/>
        <end position="254"/>
    </location>
</feature>
<keyword evidence="4 7" id="KW-1133">Transmembrane helix</keyword>
<evidence type="ECO:0000256" key="5">
    <source>
        <dbReference type="ARBA" id="ARBA00023136"/>
    </source>
</evidence>
<evidence type="ECO:0000313" key="10">
    <source>
        <dbReference type="Proteomes" id="UP000054485"/>
    </source>
</evidence>
<feature type="transmembrane region" description="Helical" evidence="7">
    <location>
        <begin position="266"/>
        <end position="286"/>
    </location>
</feature>
<sequence>MAFQPAVVEASRDPRVYLSEKEEQDAYVPENYHVPDGTVPNLETYMYYAKIQRDREVLSTKNDAEGGHWGSLISRIFNRSQESDERSVASAHSDEKNVTPSSEDGSGALVTAGEYRAASGALRTATWGTVFYLITTDILGPFSTPWAFQQVGYGPGVACFFVFGIMAAYSGFLLWWMFLKLDSERYPIKSFGDLGQRIYGNWFRHVCHILQSLQLVFNVGLIILTNGQSLSQMSQFKLCFSVCNVVWALAGMILGQIRTLQKFGSIAHLSIWLNVAILIMTMAFVANSLPNYQASLLPAGPVITQAINLQPFQQQLNGIMQIVFSYGGAMIFVEFMAEMRRPMDFWKAMAYSQIFIFVVYMFFGAFVYTYQGQYVVNPANQGISAYGLQTATNAISLASGLIAATLYGNIGIKVIYNNILVEIFGAPKLTVTRGKYYFAICVPVYWSIAYIIGSAIPQVSYLSALVAAICIFQFSYTFPPFMVLGYCMQLDAIKGDREFDINNPDAHRVDTWRDLSRWERNSLVPNLTLPPVFANWKNVLFNVWNFLVTLACLSCAILSAYSAIVAIVKAFETSTSSSFSCHSPLDNSG</sequence>
<evidence type="ECO:0000259" key="8">
    <source>
        <dbReference type="Pfam" id="PF01490"/>
    </source>
</evidence>
<feature type="region of interest" description="Disordered" evidence="6">
    <location>
        <begin position="84"/>
        <end position="105"/>
    </location>
</feature>
<dbReference type="InParanoid" id="A0A0D0AFW2"/>
<feature type="domain" description="Amino acid transporter transmembrane" evidence="8">
    <location>
        <begin position="124"/>
        <end position="484"/>
    </location>
</feature>
<reference evidence="10" key="2">
    <citation type="submission" date="2015-01" db="EMBL/GenBank/DDBJ databases">
        <title>Evolutionary Origins and Diversification of the Mycorrhizal Mutualists.</title>
        <authorList>
            <consortium name="DOE Joint Genome Institute"/>
            <consortium name="Mycorrhizal Genomics Consortium"/>
            <person name="Kohler A."/>
            <person name="Kuo A."/>
            <person name="Nagy L.G."/>
            <person name="Floudas D."/>
            <person name="Copeland A."/>
            <person name="Barry K.W."/>
            <person name="Cichocki N."/>
            <person name="Veneault-Fourrey C."/>
            <person name="LaButti K."/>
            <person name="Lindquist E.A."/>
            <person name="Lipzen A."/>
            <person name="Lundell T."/>
            <person name="Morin E."/>
            <person name="Murat C."/>
            <person name="Riley R."/>
            <person name="Ohm R."/>
            <person name="Sun H."/>
            <person name="Tunlid A."/>
            <person name="Henrissat B."/>
            <person name="Grigoriev I.V."/>
            <person name="Hibbett D.S."/>
            <person name="Martin F."/>
        </authorList>
    </citation>
    <scope>NUCLEOTIDE SEQUENCE [LARGE SCALE GENOMIC DNA]</scope>
    <source>
        <strain evidence="10">UH-Slu-Lm8-n1</strain>
    </source>
</reference>
<organism evidence="9 10">
    <name type="scientific">Suillus luteus UH-Slu-Lm8-n1</name>
    <dbReference type="NCBI Taxonomy" id="930992"/>
    <lineage>
        <taxon>Eukaryota</taxon>
        <taxon>Fungi</taxon>
        <taxon>Dikarya</taxon>
        <taxon>Basidiomycota</taxon>
        <taxon>Agaricomycotina</taxon>
        <taxon>Agaricomycetes</taxon>
        <taxon>Agaricomycetidae</taxon>
        <taxon>Boletales</taxon>
        <taxon>Suillineae</taxon>
        <taxon>Suillaceae</taxon>
        <taxon>Suillus</taxon>
    </lineage>
</organism>
<protein>
    <recommendedName>
        <fullName evidence="8">Amino acid transporter transmembrane domain-containing protein</fullName>
    </recommendedName>
</protein>
<evidence type="ECO:0000256" key="4">
    <source>
        <dbReference type="ARBA" id="ARBA00022989"/>
    </source>
</evidence>
<dbReference type="GO" id="GO:0016020">
    <property type="term" value="C:membrane"/>
    <property type="evidence" value="ECO:0007669"/>
    <property type="project" value="UniProtKB-SubCell"/>
</dbReference>
<dbReference type="InterPro" id="IPR013057">
    <property type="entry name" value="AA_transpt_TM"/>
</dbReference>
<dbReference type="Pfam" id="PF01490">
    <property type="entry name" value="Aa_trans"/>
    <property type="match status" value="1"/>
</dbReference>
<evidence type="ECO:0000313" key="9">
    <source>
        <dbReference type="EMBL" id="KIK40636.1"/>
    </source>
</evidence>
<accession>A0A0D0AFW2</accession>
<feature type="transmembrane region" description="Helical" evidence="7">
    <location>
        <begin position="436"/>
        <end position="456"/>
    </location>
</feature>
<comment type="subcellular location">
    <subcellularLocation>
        <location evidence="1">Membrane</location>
    </subcellularLocation>
</comment>
<dbReference type="OrthoDB" id="40134at2759"/>